<name>A0AAE4ZC74_9BACT</name>
<accession>A0AAE4ZC74</accession>
<protein>
    <submittedName>
        <fullName evidence="1">Outer membrane beta-barrel protein</fullName>
    </submittedName>
</protein>
<dbReference type="AlphaFoldDB" id="A0AAE4ZC74"/>
<evidence type="ECO:0000313" key="2">
    <source>
        <dbReference type="Proteomes" id="UP000702544"/>
    </source>
</evidence>
<proteinExistence type="predicted"/>
<reference evidence="1 2" key="1">
    <citation type="submission" date="2020-01" db="EMBL/GenBank/DDBJ databases">
        <title>Genomes assembled from Gulf of Kutch pelagic sediment metagenomes.</title>
        <authorList>
            <person name="Chandrashekar M."/>
            <person name="Mahajan M.S."/>
            <person name="Dave K.J."/>
            <person name="Vatsa P."/>
            <person name="Nathani N.M."/>
        </authorList>
    </citation>
    <scope>NUCLEOTIDE SEQUENCE [LARGE SCALE GENOMIC DNA]</scope>
    <source>
        <strain evidence="1">KS3-K002</strain>
    </source>
</reference>
<evidence type="ECO:0000313" key="1">
    <source>
        <dbReference type="EMBL" id="NIR74875.1"/>
    </source>
</evidence>
<gene>
    <name evidence="1" type="ORF">GWO12_07145</name>
</gene>
<dbReference type="Proteomes" id="UP000702544">
    <property type="component" value="Unassembled WGS sequence"/>
</dbReference>
<organism evidence="1 2">
    <name type="scientific">Candidatus Kutchimonas denitrificans</name>
    <dbReference type="NCBI Taxonomy" id="3056748"/>
    <lineage>
        <taxon>Bacteria</taxon>
        <taxon>Pseudomonadati</taxon>
        <taxon>Gemmatimonadota</taxon>
        <taxon>Gemmatimonadia</taxon>
        <taxon>Candidatus Palauibacterales</taxon>
        <taxon>Candidatus Palauibacteraceae</taxon>
        <taxon>Candidatus Kutchimonas</taxon>
    </lineage>
</organism>
<comment type="caution">
    <text evidence="1">The sequence shown here is derived from an EMBL/GenBank/DDBJ whole genome shotgun (WGS) entry which is preliminary data.</text>
</comment>
<sequence length="210" mass="21954">MRSRPTNTAWPVPDPGTRLVPALGLVLASAAALSAQEPYTPAPTGPAIGANLIFQAFSGEDFETFHDGFGGTITGRYTARSGFQLLGGVHYSIHGVTGGPGDVRFLEVFVDPRYVLELFNSERIVLLVAGRAAFVRQTLSGAALEGGASGLVLGGSMGGIYGLNRRLAVELTLFFGGLWTDGVRAVEGAEKSGNGNVTTLQAGIVWSFPR</sequence>
<dbReference type="EMBL" id="JAACAK010000049">
    <property type="protein sequence ID" value="NIR74875.1"/>
    <property type="molecule type" value="Genomic_DNA"/>
</dbReference>